<accession>A0AA38WW62</accession>
<dbReference type="SFLD" id="SFLDG01200">
    <property type="entry name" value="SUF1.1"/>
    <property type="match status" value="1"/>
</dbReference>
<reference evidence="3" key="1">
    <citation type="submission" date="2022-10" db="EMBL/GenBank/DDBJ databases">
        <title>Culturing micro-colonial fungi from biological soil crusts in the Mojave desert and describing Neophaeococcomyces mojavensis, and introducing the new genera and species Taxawa tesnikishii.</title>
        <authorList>
            <person name="Kurbessoian T."/>
            <person name="Stajich J.E."/>
        </authorList>
    </citation>
    <scope>NUCLEOTIDE SEQUENCE</scope>
    <source>
        <strain evidence="3">TK_41</strain>
    </source>
</reference>
<dbReference type="Pfam" id="PF17172">
    <property type="entry name" value="GST_N_4"/>
    <property type="match status" value="1"/>
</dbReference>
<name>A0AA38WW62_9EURO</name>
<organism evidence="3 4">
    <name type="scientific">Cladophialophora chaetospira</name>
    <dbReference type="NCBI Taxonomy" id="386627"/>
    <lineage>
        <taxon>Eukaryota</taxon>
        <taxon>Fungi</taxon>
        <taxon>Dikarya</taxon>
        <taxon>Ascomycota</taxon>
        <taxon>Pezizomycotina</taxon>
        <taxon>Eurotiomycetes</taxon>
        <taxon>Chaetothyriomycetidae</taxon>
        <taxon>Chaetothyriales</taxon>
        <taxon>Herpotrichiellaceae</taxon>
        <taxon>Cladophialophora</taxon>
    </lineage>
</organism>
<evidence type="ECO:0000313" key="3">
    <source>
        <dbReference type="EMBL" id="KAJ9602244.1"/>
    </source>
</evidence>
<dbReference type="InterPro" id="IPR004045">
    <property type="entry name" value="Glutathione_S-Trfase_N"/>
</dbReference>
<dbReference type="InterPro" id="IPR040079">
    <property type="entry name" value="Glutathione_S-Trfase"/>
</dbReference>
<dbReference type="InterPro" id="IPR026928">
    <property type="entry name" value="FAX/IsoI-like"/>
</dbReference>
<feature type="domain" description="GST N-terminal" evidence="2">
    <location>
        <begin position="8"/>
        <end position="84"/>
    </location>
</feature>
<dbReference type="AlphaFoldDB" id="A0AA38WW62"/>
<dbReference type="InterPro" id="IPR036249">
    <property type="entry name" value="Thioredoxin-like_sf"/>
</dbReference>
<gene>
    <name evidence="3" type="ORF">H2200_013364</name>
</gene>
<dbReference type="PANTHER" id="PTHR12289:SF41">
    <property type="entry name" value="FAILED AXON CONNECTIONS-RELATED"/>
    <property type="match status" value="1"/>
</dbReference>
<dbReference type="EMBL" id="JAPDRK010000028">
    <property type="protein sequence ID" value="KAJ9602244.1"/>
    <property type="molecule type" value="Genomic_DNA"/>
</dbReference>
<comment type="caution">
    <text evidence="3">The sequence shown here is derived from an EMBL/GenBank/DDBJ whole genome shotgun (WGS) entry which is preliminary data.</text>
</comment>
<dbReference type="Pfam" id="PF17171">
    <property type="entry name" value="GST_C_6"/>
    <property type="match status" value="1"/>
</dbReference>
<protein>
    <recommendedName>
        <fullName evidence="2">GST N-terminal domain-containing protein</fullName>
    </recommendedName>
</protein>
<dbReference type="InterPro" id="IPR050931">
    <property type="entry name" value="Mito_Protein_Transport_Metaxin"/>
</dbReference>
<dbReference type="InterPro" id="IPR012336">
    <property type="entry name" value="Thioredoxin-like_fold"/>
</dbReference>
<dbReference type="InterPro" id="IPR036282">
    <property type="entry name" value="Glutathione-S-Trfase_C_sf"/>
</dbReference>
<dbReference type="SUPFAM" id="SSF47616">
    <property type="entry name" value="GST C-terminal domain-like"/>
    <property type="match status" value="1"/>
</dbReference>
<sequence>MTITIYGYVPAWGLPDISPYVTKVIFYLKICKIPYEYKSQDLAVLDEDAPCGKLPYIIDSDNGSKVADSNVIITYLKQKYGDTLDADLNKTDKAIAVALDRLFGEHLYYSGVIEPRWRMDGGWETYIPYIVQGAEVGPDLRKALDAFRVRILAGFAGQGMGRRDSGVVLEFYKVDIDAISDFLADKKYFLGDKVHTVDACAYSMLRHLVDQPQKWAGSGYVESKPNLVDYLKRMREEFAM</sequence>
<dbReference type="Gene3D" id="3.40.30.10">
    <property type="entry name" value="Glutaredoxin"/>
    <property type="match status" value="1"/>
</dbReference>
<keyword evidence="4" id="KW-1185">Reference proteome</keyword>
<dbReference type="CDD" id="cd03193">
    <property type="entry name" value="GST_C_Metaxin"/>
    <property type="match status" value="1"/>
</dbReference>
<dbReference type="SUPFAM" id="SSF52833">
    <property type="entry name" value="Thioredoxin-like"/>
    <property type="match status" value="1"/>
</dbReference>
<proteinExistence type="inferred from homology"/>
<dbReference type="SFLD" id="SFLDS00019">
    <property type="entry name" value="Glutathione_Transferase_(cytos"/>
    <property type="match status" value="1"/>
</dbReference>
<dbReference type="PROSITE" id="PS50404">
    <property type="entry name" value="GST_NTER"/>
    <property type="match status" value="1"/>
</dbReference>
<evidence type="ECO:0000256" key="1">
    <source>
        <dbReference type="ARBA" id="ARBA00006475"/>
    </source>
</evidence>
<comment type="similarity">
    <text evidence="1">Belongs to the FAX family.</text>
</comment>
<evidence type="ECO:0000313" key="4">
    <source>
        <dbReference type="Proteomes" id="UP001172673"/>
    </source>
</evidence>
<evidence type="ECO:0000259" key="2">
    <source>
        <dbReference type="PROSITE" id="PS50404"/>
    </source>
</evidence>
<dbReference type="PANTHER" id="PTHR12289">
    <property type="entry name" value="METAXIN RELATED"/>
    <property type="match status" value="1"/>
</dbReference>
<dbReference type="SFLD" id="SFLDG01180">
    <property type="entry name" value="SUF1"/>
    <property type="match status" value="1"/>
</dbReference>
<dbReference type="Gene3D" id="1.20.1050.10">
    <property type="match status" value="1"/>
</dbReference>
<dbReference type="Proteomes" id="UP001172673">
    <property type="component" value="Unassembled WGS sequence"/>
</dbReference>
<dbReference type="InterPro" id="IPR033468">
    <property type="entry name" value="Metaxin_GST"/>
</dbReference>